<dbReference type="GO" id="GO:0097176">
    <property type="term" value="P:epoxide metabolic process"/>
    <property type="evidence" value="ECO:0007669"/>
    <property type="project" value="TreeGrafter"/>
</dbReference>
<evidence type="ECO:0000256" key="3">
    <source>
        <dbReference type="ARBA" id="ARBA00022801"/>
    </source>
</evidence>
<accession>A0A9P9WR04</accession>
<dbReference type="InterPro" id="IPR016292">
    <property type="entry name" value="Epoxide_hydrolase"/>
</dbReference>
<protein>
    <recommendedName>
        <fullName evidence="5">Epoxide hydrolase N-terminal domain-containing protein</fullName>
    </recommendedName>
</protein>
<evidence type="ECO:0000256" key="2">
    <source>
        <dbReference type="ARBA" id="ARBA00022797"/>
    </source>
</evidence>
<feature type="active site" description="Proton acceptor" evidence="4">
    <location>
        <position position="372"/>
    </location>
</feature>
<reference evidence="6" key="1">
    <citation type="submission" date="2021-03" db="EMBL/GenBank/DDBJ databases">
        <title>Revisited historic fungal species revealed as producer of novel bioactive compounds through whole genome sequencing and comparative genomics.</title>
        <authorList>
            <person name="Vignolle G.A."/>
            <person name="Hochenegger N."/>
            <person name="Mach R.L."/>
            <person name="Mach-Aigner A.R."/>
            <person name="Javad Rahimi M."/>
            <person name="Salim K.A."/>
            <person name="Chan C.M."/>
            <person name="Lim L.B.L."/>
            <person name="Cai F."/>
            <person name="Druzhinina I.S."/>
            <person name="U'Ren J.M."/>
            <person name="Derntl C."/>
        </authorList>
    </citation>
    <scope>NUCLEOTIDE SEQUENCE</scope>
    <source>
        <strain evidence="6">TUCIM 5799</strain>
    </source>
</reference>
<dbReference type="AlphaFoldDB" id="A0A9P9WR04"/>
<name>A0A9P9WR04_9PEZI</name>
<dbReference type="Pfam" id="PF06441">
    <property type="entry name" value="EHN"/>
    <property type="match status" value="1"/>
</dbReference>
<dbReference type="SUPFAM" id="SSF53474">
    <property type="entry name" value="alpha/beta-Hydrolases"/>
    <property type="match status" value="1"/>
</dbReference>
<feature type="active site" description="Proton donor" evidence="4">
    <location>
        <position position="312"/>
    </location>
</feature>
<evidence type="ECO:0000313" key="6">
    <source>
        <dbReference type="EMBL" id="KAI1875465.1"/>
    </source>
</evidence>
<dbReference type="PIRSF" id="PIRSF001112">
    <property type="entry name" value="Epoxide_hydrolase"/>
    <property type="match status" value="1"/>
</dbReference>
<dbReference type="InterPro" id="IPR000639">
    <property type="entry name" value="Epox_hydrolase-like"/>
</dbReference>
<feature type="active site" description="Nucleophile" evidence="4">
    <location>
        <position position="179"/>
    </location>
</feature>
<dbReference type="PANTHER" id="PTHR21661:SF35">
    <property type="entry name" value="EPOXIDE HYDROLASE"/>
    <property type="match status" value="1"/>
</dbReference>
<keyword evidence="3" id="KW-0378">Hydrolase</keyword>
<gene>
    <name evidence="6" type="ORF">JX265_004523</name>
</gene>
<evidence type="ECO:0000256" key="1">
    <source>
        <dbReference type="ARBA" id="ARBA00010088"/>
    </source>
</evidence>
<sequence length="405" mass="45813">MADIKAYQISIKDSDISDLKDRLSRARFPDELEAAAWDLGTPLGDVKRLTQHWAETFDWRRAEAELNKFPQFTTPVQADGFEPLELHFIHQRSEAANAIPLLFVHGWPGSFLEGTKIIRPLAEGGDGHPAFHVVVPSLANYGFSEGTKKRGFSIDQHAEVLNQLMLKLGYGEYVTQGGDWGWAITRAMAKNYPQHSKAQHFNIAPARPPPFLKHPLLAIQSAVTPWTEQEKQAMGRTQWFMKEGNGYGQVHSTKPQTLGYALSDSPVALLGWIYEKLRDWTDAYPWTDDEILTWISIYWFSTAGPAASIRLYYENRHDTDAAGAEAWTRLMEWQNSKVGLGIFPKDIFMPPKPWTHQLGKVIYQKNHRSGGHFAAWERPEAIIGDLREMFGEKGGARGAVKESRL</sequence>
<evidence type="ECO:0000313" key="7">
    <source>
        <dbReference type="Proteomes" id="UP000829685"/>
    </source>
</evidence>
<evidence type="ECO:0000256" key="4">
    <source>
        <dbReference type="PIRSR" id="PIRSR001112-1"/>
    </source>
</evidence>
<proteinExistence type="inferred from homology"/>
<dbReference type="InterPro" id="IPR010497">
    <property type="entry name" value="Epoxide_hydro_N"/>
</dbReference>
<feature type="domain" description="Epoxide hydrolase N-terminal" evidence="5">
    <location>
        <begin position="4"/>
        <end position="113"/>
    </location>
</feature>
<dbReference type="EMBL" id="JAFIMR010000008">
    <property type="protein sequence ID" value="KAI1875465.1"/>
    <property type="molecule type" value="Genomic_DNA"/>
</dbReference>
<keyword evidence="2" id="KW-0058">Aromatic hydrocarbons catabolism</keyword>
<comment type="caution">
    <text evidence="6">The sequence shown here is derived from an EMBL/GenBank/DDBJ whole genome shotgun (WGS) entry which is preliminary data.</text>
</comment>
<comment type="similarity">
    <text evidence="1">Belongs to the peptidase S33 family.</text>
</comment>
<dbReference type="GO" id="GO:0004301">
    <property type="term" value="F:epoxide hydrolase activity"/>
    <property type="evidence" value="ECO:0007669"/>
    <property type="project" value="TreeGrafter"/>
</dbReference>
<organism evidence="6 7">
    <name type="scientific">Neoarthrinium moseri</name>
    <dbReference type="NCBI Taxonomy" id="1658444"/>
    <lineage>
        <taxon>Eukaryota</taxon>
        <taxon>Fungi</taxon>
        <taxon>Dikarya</taxon>
        <taxon>Ascomycota</taxon>
        <taxon>Pezizomycotina</taxon>
        <taxon>Sordariomycetes</taxon>
        <taxon>Xylariomycetidae</taxon>
        <taxon>Amphisphaeriales</taxon>
        <taxon>Apiosporaceae</taxon>
        <taxon>Neoarthrinium</taxon>
    </lineage>
</organism>
<dbReference type="PANTHER" id="PTHR21661">
    <property type="entry name" value="EPOXIDE HYDROLASE 1-RELATED"/>
    <property type="match status" value="1"/>
</dbReference>
<evidence type="ECO:0000259" key="5">
    <source>
        <dbReference type="Pfam" id="PF06441"/>
    </source>
</evidence>
<keyword evidence="7" id="KW-1185">Reference proteome</keyword>
<dbReference type="PRINTS" id="PR00412">
    <property type="entry name" value="EPOXHYDRLASE"/>
</dbReference>
<dbReference type="InterPro" id="IPR029058">
    <property type="entry name" value="AB_hydrolase_fold"/>
</dbReference>
<dbReference type="Gene3D" id="3.40.50.1820">
    <property type="entry name" value="alpha/beta hydrolase"/>
    <property type="match status" value="1"/>
</dbReference>
<dbReference type="Proteomes" id="UP000829685">
    <property type="component" value="Unassembled WGS sequence"/>
</dbReference>